<dbReference type="RefSeq" id="XP_016211347.1">
    <property type="nucleotide sequence ID" value="XM_016360975.1"/>
</dbReference>
<dbReference type="AlphaFoldDB" id="A0A0D2A3T9"/>
<organism evidence="2 3">
    <name type="scientific">Verruconis gallopava</name>
    <dbReference type="NCBI Taxonomy" id="253628"/>
    <lineage>
        <taxon>Eukaryota</taxon>
        <taxon>Fungi</taxon>
        <taxon>Dikarya</taxon>
        <taxon>Ascomycota</taxon>
        <taxon>Pezizomycotina</taxon>
        <taxon>Dothideomycetes</taxon>
        <taxon>Pleosporomycetidae</taxon>
        <taxon>Venturiales</taxon>
        <taxon>Sympoventuriaceae</taxon>
        <taxon>Verruconis</taxon>
    </lineage>
</organism>
<keyword evidence="3" id="KW-1185">Reference proteome</keyword>
<dbReference type="GeneID" id="27315205"/>
<sequence length="279" mass="31397">MDLRQGNRAHFWLSFVTSAPASDDRRYRSPGRLQPTRSHSMLSPNLCISLHIKSLSMAKQKIQIPQSFLNCFSATPEASKTAKASRAIEVSTLAKRTHEMSASTRDERPAKRQKTTTTNTPPPGPEPEAKSKDEPWKEPPVVFTDKDGNAISEAEWSRIARDFEQLDGGILFSCGPRLPDHRDLHRFDHLSRVRSQDWMFDEAAFDKDFKEVFGWVPPPLPKKKRPKAATSAARPPSSVPADIELALNPTSEDSREARAARRALRRGWWFDADVERGGA</sequence>
<proteinExistence type="predicted"/>
<feature type="region of interest" description="Disordered" evidence="1">
    <location>
        <begin position="80"/>
        <end position="145"/>
    </location>
</feature>
<dbReference type="VEuPathDB" id="FungiDB:PV09_07232"/>
<feature type="region of interest" description="Disordered" evidence="1">
    <location>
        <begin position="220"/>
        <end position="258"/>
    </location>
</feature>
<evidence type="ECO:0000313" key="3">
    <source>
        <dbReference type="Proteomes" id="UP000053259"/>
    </source>
</evidence>
<evidence type="ECO:0000313" key="2">
    <source>
        <dbReference type="EMBL" id="KIW01478.1"/>
    </source>
</evidence>
<reference evidence="2 3" key="1">
    <citation type="submission" date="2015-01" db="EMBL/GenBank/DDBJ databases">
        <title>The Genome Sequence of Ochroconis gallopava CBS43764.</title>
        <authorList>
            <consortium name="The Broad Institute Genomics Platform"/>
            <person name="Cuomo C."/>
            <person name="de Hoog S."/>
            <person name="Gorbushina A."/>
            <person name="Stielow B."/>
            <person name="Teixiera M."/>
            <person name="Abouelleil A."/>
            <person name="Chapman S.B."/>
            <person name="Priest M."/>
            <person name="Young S.K."/>
            <person name="Wortman J."/>
            <person name="Nusbaum C."/>
            <person name="Birren B."/>
        </authorList>
    </citation>
    <scope>NUCLEOTIDE SEQUENCE [LARGE SCALE GENOMIC DNA]</scope>
    <source>
        <strain evidence="2 3">CBS 43764</strain>
    </source>
</reference>
<name>A0A0D2A3T9_9PEZI</name>
<feature type="compositionally biased region" description="Basic and acidic residues" evidence="1">
    <location>
        <begin position="96"/>
        <end position="110"/>
    </location>
</feature>
<gene>
    <name evidence="2" type="ORF">PV09_07232</name>
</gene>
<dbReference type="InParanoid" id="A0A0D2A3T9"/>
<dbReference type="HOGENOM" id="CLU_998200_0_0_1"/>
<accession>A0A0D2A3T9</accession>
<dbReference type="EMBL" id="KN847555">
    <property type="protein sequence ID" value="KIW01478.1"/>
    <property type="molecule type" value="Genomic_DNA"/>
</dbReference>
<protein>
    <submittedName>
        <fullName evidence="2">Uncharacterized protein</fullName>
    </submittedName>
</protein>
<dbReference type="Proteomes" id="UP000053259">
    <property type="component" value="Unassembled WGS sequence"/>
</dbReference>
<evidence type="ECO:0000256" key="1">
    <source>
        <dbReference type="SAM" id="MobiDB-lite"/>
    </source>
</evidence>
<feature type="compositionally biased region" description="Basic and acidic residues" evidence="1">
    <location>
        <begin position="127"/>
        <end position="137"/>
    </location>
</feature>